<sequence length="33" mass="3638">MNVNQDKGPDSINSKLLISISFSLYTSDLDHGK</sequence>
<dbReference type="EMBL" id="GGEC01072490">
    <property type="protein sequence ID" value="MBX52974.1"/>
    <property type="molecule type" value="Transcribed_RNA"/>
</dbReference>
<name>A0A2P2PE13_RHIMU</name>
<dbReference type="AlphaFoldDB" id="A0A2P2PE13"/>
<evidence type="ECO:0000313" key="1">
    <source>
        <dbReference type="EMBL" id="MBX52974.1"/>
    </source>
</evidence>
<protein>
    <submittedName>
        <fullName evidence="1">Uncharacterized protein</fullName>
    </submittedName>
</protein>
<proteinExistence type="predicted"/>
<accession>A0A2P2PE13</accession>
<organism evidence="1">
    <name type="scientific">Rhizophora mucronata</name>
    <name type="common">Asiatic mangrove</name>
    <dbReference type="NCBI Taxonomy" id="61149"/>
    <lineage>
        <taxon>Eukaryota</taxon>
        <taxon>Viridiplantae</taxon>
        <taxon>Streptophyta</taxon>
        <taxon>Embryophyta</taxon>
        <taxon>Tracheophyta</taxon>
        <taxon>Spermatophyta</taxon>
        <taxon>Magnoliopsida</taxon>
        <taxon>eudicotyledons</taxon>
        <taxon>Gunneridae</taxon>
        <taxon>Pentapetalae</taxon>
        <taxon>rosids</taxon>
        <taxon>fabids</taxon>
        <taxon>Malpighiales</taxon>
        <taxon>Rhizophoraceae</taxon>
        <taxon>Rhizophora</taxon>
    </lineage>
</organism>
<reference evidence="1" key="1">
    <citation type="submission" date="2018-02" db="EMBL/GenBank/DDBJ databases">
        <title>Rhizophora mucronata_Transcriptome.</title>
        <authorList>
            <person name="Meera S.P."/>
            <person name="Sreeshan A."/>
            <person name="Augustine A."/>
        </authorList>
    </citation>
    <scope>NUCLEOTIDE SEQUENCE</scope>
    <source>
        <tissue evidence="1">Leaf</tissue>
    </source>
</reference>